<dbReference type="AlphaFoldDB" id="A0A834M577"/>
<name>A0A834M577_RHYFE</name>
<sequence>MLTNGKFASEFVRTNSRKAFGFSRIYSPPATNRCGWSDGYSEFPEWEVAHVPTDNRGAKSERLRNGRGAVFHSSREKLKLK</sequence>
<dbReference type="EMBL" id="JAACXV010014049">
    <property type="protein sequence ID" value="KAF7270883.1"/>
    <property type="molecule type" value="Genomic_DNA"/>
</dbReference>
<dbReference type="Proteomes" id="UP000625711">
    <property type="component" value="Unassembled WGS sequence"/>
</dbReference>
<organism evidence="2 3">
    <name type="scientific">Rhynchophorus ferrugineus</name>
    <name type="common">Red palm weevil</name>
    <name type="synonym">Curculio ferrugineus</name>
    <dbReference type="NCBI Taxonomy" id="354439"/>
    <lineage>
        <taxon>Eukaryota</taxon>
        <taxon>Metazoa</taxon>
        <taxon>Ecdysozoa</taxon>
        <taxon>Arthropoda</taxon>
        <taxon>Hexapoda</taxon>
        <taxon>Insecta</taxon>
        <taxon>Pterygota</taxon>
        <taxon>Neoptera</taxon>
        <taxon>Endopterygota</taxon>
        <taxon>Coleoptera</taxon>
        <taxon>Polyphaga</taxon>
        <taxon>Cucujiformia</taxon>
        <taxon>Curculionidae</taxon>
        <taxon>Dryophthorinae</taxon>
        <taxon>Rhynchophorus</taxon>
    </lineage>
</organism>
<accession>A0A834M577</accession>
<reference evidence="2" key="1">
    <citation type="submission" date="2020-08" db="EMBL/GenBank/DDBJ databases">
        <title>Genome sequencing and assembly of the red palm weevil Rhynchophorus ferrugineus.</title>
        <authorList>
            <person name="Dias G.B."/>
            <person name="Bergman C.M."/>
            <person name="Manee M."/>
        </authorList>
    </citation>
    <scope>NUCLEOTIDE SEQUENCE</scope>
    <source>
        <strain evidence="2">AA-2017</strain>
        <tissue evidence="2">Whole larva</tissue>
    </source>
</reference>
<protein>
    <submittedName>
        <fullName evidence="2">Uncharacterized protein</fullName>
    </submittedName>
</protein>
<evidence type="ECO:0000313" key="3">
    <source>
        <dbReference type="Proteomes" id="UP000625711"/>
    </source>
</evidence>
<evidence type="ECO:0000256" key="1">
    <source>
        <dbReference type="SAM" id="MobiDB-lite"/>
    </source>
</evidence>
<gene>
    <name evidence="2" type="ORF">GWI33_016185</name>
</gene>
<comment type="caution">
    <text evidence="2">The sequence shown here is derived from an EMBL/GenBank/DDBJ whole genome shotgun (WGS) entry which is preliminary data.</text>
</comment>
<feature type="region of interest" description="Disordered" evidence="1">
    <location>
        <begin position="55"/>
        <end position="81"/>
    </location>
</feature>
<keyword evidence="3" id="KW-1185">Reference proteome</keyword>
<proteinExistence type="predicted"/>
<evidence type="ECO:0000313" key="2">
    <source>
        <dbReference type="EMBL" id="KAF7270883.1"/>
    </source>
</evidence>